<dbReference type="InterPro" id="IPR050712">
    <property type="entry name" value="NAD(P)H-dep_reductase"/>
</dbReference>
<evidence type="ECO:0000313" key="2">
    <source>
        <dbReference type="EMBL" id="PYE85479.1"/>
    </source>
</evidence>
<gene>
    <name evidence="2" type="ORF">DFP88_101146</name>
</gene>
<sequence>MALKLKIIISSTRPGRVGPKVADWIADLAKANGGFDVGVVDLAEMDLPLFDEPNHPAMQSYEHAHTKRLSAEMGEADAFVFVTPEYDGFPPAAVINAIQYLVAEWNQKPAGVVSYGFVSGGLKAAQVLRELIGNVGMMPLSGVVPIPFYPQVMDEAGIQANEPMIQGATGMLAELATWAETLKPMREKAA</sequence>
<dbReference type="PANTHER" id="PTHR30543:SF21">
    <property type="entry name" value="NAD(P)H-DEPENDENT FMN REDUCTASE LOT6"/>
    <property type="match status" value="1"/>
</dbReference>
<dbReference type="AlphaFoldDB" id="A0A318SYJ5"/>
<comment type="caution">
    <text evidence="2">The sequence shown here is derived from an EMBL/GenBank/DDBJ whole genome shotgun (WGS) entry which is preliminary data.</text>
</comment>
<accession>A0A318SYJ5</accession>
<dbReference type="EMBL" id="QJTE01000001">
    <property type="protein sequence ID" value="PYE85479.1"/>
    <property type="molecule type" value="Genomic_DNA"/>
</dbReference>
<dbReference type="InterPro" id="IPR005025">
    <property type="entry name" value="FMN_Rdtase-like_dom"/>
</dbReference>
<dbReference type="PANTHER" id="PTHR30543">
    <property type="entry name" value="CHROMATE REDUCTASE"/>
    <property type="match status" value="1"/>
</dbReference>
<proteinExistence type="predicted"/>
<dbReference type="OrthoDB" id="9812295at2"/>
<evidence type="ECO:0000259" key="1">
    <source>
        <dbReference type="Pfam" id="PF03358"/>
    </source>
</evidence>
<protein>
    <submittedName>
        <fullName evidence="2">NAD(P)H-dependent FMN reductase</fullName>
    </submittedName>
</protein>
<dbReference type="Proteomes" id="UP000248311">
    <property type="component" value="Unassembled WGS sequence"/>
</dbReference>
<evidence type="ECO:0000313" key="3">
    <source>
        <dbReference type="Proteomes" id="UP000248311"/>
    </source>
</evidence>
<dbReference type="GO" id="GO:0005829">
    <property type="term" value="C:cytosol"/>
    <property type="evidence" value="ECO:0007669"/>
    <property type="project" value="TreeGrafter"/>
</dbReference>
<dbReference type="Pfam" id="PF03358">
    <property type="entry name" value="FMN_red"/>
    <property type="match status" value="1"/>
</dbReference>
<dbReference type="Gene3D" id="3.40.50.360">
    <property type="match status" value="1"/>
</dbReference>
<dbReference type="RefSeq" id="WP_110812535.1">
    <property type="nucleotide sequence ID" value="NZ_QJTE01000001.1"/>
</dbReference>
<dbReference type="InterPro" id="IPR029039">
    <property type="entry name" value="Flavoprotein-like_sf"/>
</dbReference>
<feature type="domain" description="NADPH-dependent FMN reductase-like" evidence="1">
    <location>
        <begin position="4"/>
        <end position="148"/>
    </location>
</feature>
<reference evidence="2 3" key="1">
    <citation type="submission" date="2018-06" db="EMBL/GenBank/DDBJ databases">
        <title>Genomic Encyclopedia of Type Strains, Phase III (KMG-III): the genomes of soil and plant-associated and newly described type strains.</title>
        <authorList>
            <person name="Whitman W."/>
        </authorList>
    </citation>
    <scope>NUCLEOTIDE SEQUENCE [LARGE SCALE GENOMIC DNA]</scope>
    <source>
        <strain evidence="2 3">CECT 9025</strain>
    </source>
</reference>
<name>A0A318SYJ5_9RHOB</name>
<dbReference type="GO" id="GO:0016491">
    <property type="term" value="F:oxidoreductase activity"/>
    <property type="evidence" value="ECO:0007669"/>
    <property type="project" value="InterPro"/>
</dbReference>
<organism evidence="2 3">
    <name type="scientific">Pseudoroseicyclus aestuarii</name>
    <dbReference type="NCBI Taxonomy" id="1795041"/>
    <lineage>
        <taxon>Bacteria</taxon>
        <taxon>Pseudomonadati</taxon>
        <taxon>Pseudomonadota</taxon>
        <taxon>Alphaproteobacteria</taxon>
        <taxon>Rhodobacterales</taxon>
        <taxon>Paracoccaceae</taxon>
        <taxon>Pseudoroseicyclus</taxon>
    </lineage>
</organism>
<dbReference type="SUPFAM" id="SSF52218">
    <property type="entry name" value="Flavoproteins"/>
    <property type="match status" value="1"/>
</dbReference>
<dbReference type="GO" id="GO:0010181">
    <property type="term" value="F:FMN binding"/>
    <property type="evidence" value="ECO:0007669"/>
    <property type="project" value="TreeGrafter"/>
</dbReference>
<keyword evidence="3" id="KW-1185">Reference proteome</keyword>